<dbReference type="HOGENOM" id="CLU_002794_4_2_6"/>
<dbReference type="InterPro" id="IPR027417">
    <property type="entry name" value="P-loop_NTPase"/>
</dbReference>
<dbReference type="SUPFAM" id="SSF52540">
    <property type="entry name" value="P-loop containing nucleoside triphosphate hydrolases"/>
    <property type="match status" value="1"/>
</dbReference>
<comment type="function">
    <text evidence="6">Catalyzes the GTP-dependent ribosomal translocation step during translation elongation. During this step, the ribosome changes from the pre-translocational (PRE) to the post-translocational (POST) state as the newly formed A-site-bound peptidyl-tRNA and P-site-bound deacylated tRNA move to the P and E sites, respectively. Catalyzes the coordinated movement of the two tRNA molecules, the mRNA and conformational changes in the ribosome.</text>
</comment>
<reference evidence="8 9" key="1">
    <citation type="submission" date="2006-02" db="EMBL/GenBank/DDBJ databases">
        <authorList>
            <person name="Pinhassi J."/>
            <person name="Pedros-Alio C."/>
            <person name="Ferriera S."/>
            <person name="Johnson J."/>
            <person name="Kravitz S."/>
            <person name="Halpern A."/>
            <person name="Remington K."/>
            <person name="Beeson K."/>
            <person name="Tran B."/>
            <person name="Rogers Y.-H."/>
            <person name="Friedman R."/>
            <person name="Venter J.C."/>
        </authorList>
    </citation>
    <scope>NUCLEOTIDE SEQUENCE [LARGE SCALE GENOMIC DNA]</scope>
    <source>
        <strain evidence="8 9">MED297</strain>
    </source>
</reference>
<feature type="domain" description="Tr-type G" evidence="7">
    <location>
        <begin position="4"/>
        <end position="262"/>
    </location>
</feature>
<gene>
    <name evidence="8" type="ORF">MED297_07861</name>
</gene>
<dbReference type="GO" id="GO:0003746">
    <property type="term" value="F:translation elongation factor activity"/>
    <property type="evidence" value="ECO:0007669"/>
    <property type="project" value="UniProtKB-KW"/>
</dbReference>
<dbReference type="Proteomes" id="UP000005953">
    <property type="component" value="Unassembled WGS sequence"/>
</dbReference>
<keyword evidence="4" id="KW-0648">Protein biosynthesis</keyword>
<proteinExistence type="predicted"/>
<dbReference type="Pfam" id="PF00679">
    <property type="entry name" value="EFG_C"/>
    <property type="match status" value="1"/>
</dbReference>
<dbReference type="GO" id="GO:0005525">
    <property type="term" value="F:GTP binding"/>
    <property type="evidence" value="ECO:0007669"/>
    <property type="project" value="UniProtKB-KW"/>
</dbReference>
<dbReference type="SUPFAM" id="SSF54211">
    <property type="entry name" value="Ribosomal protein S5 domain 2-like"/>
    <property type="match status" value="1"/>
</dbReference>
<dbReference type="NCBIfam" id="NF009891">
    <property type="entry name" value="PRK13351.1-1"/>
    <property type="match status" value="1"/>
</dbReference>
<dbReference type="CDD" id="cd01434">
    <property type="entry name" value="EFG_mtEFG1_IV"/>
    <property type="match status" value="1"/>
</dbReference>
<dbReference type="CDD" id="cd16262">
    <property type="entry name" value="EFG_III"/>
    <property type="match status" value="1"/>
</dbReference>
<dbReference type="Gene3D" id="3.40.50.300">
    <property type="entry name" value="P-loop containing nucleotide triphosphate hydrolases"/>
    <property type="match status" value="1"/>
</dbReference>
<protein>
    <recommendedName>
        <fullName evidence="1">Elongation factor G</fullName>
    </recommendedName>
</protein>
<dbReference type="FunFam" id="3.30.230.10:FF:000003">
    <property type="entry name" value="Elongation factor G"/>
    <property type="match status" value="1"/>
</dbReference>
<dbReference type="Pfam" id="PF00009">
    <property type="entry name" value="GTP_EFTU"/>
    <property type="match status" value="1"/>
</dbReference>
<dbReference type="Pfam" id="PF03764">
    <property type="entry name" value="EFG_IV"/>
    <property type="match status" value="1"/>
</dbReference>
<dbReference type="CDD" id="cd04088">
    <property type="entry name" value="EFG_mtEFG_II"/>
    <property type="match status" value="1"/>
</dbReference>
<dbReference type="InterPro" id="IPR000640">
    <property type="entry name" value="EFG_V-like"/>
</dbReference>
<dbReference type="InterPro" id="IPR047872">
    <property type="entry name" value="EFG_IV"/>
</dbReference>
<keyword evidence="5" id="KW-0342">GTP-binding</keyword>
<dbReference type="GO" id="GO:0097216">
    <property type="term" value="F:guanosine tetraphosphate binding"/>
    <property type="evidence" value="ECO:0007669"/>
    <property type="project" value="UniProtKB-ARBA"/>
</dbReference>
<dbReference type="GO" id="GO:0003924">
    <property type="term" value="F:GTPase activity"/>
    <property type="evidence" value="ECO:0007669"/>
    <property type="project" value="InterPro"/>
</dbReference>
<dbReference type="InterPro" id="IPR020568">
    <property type="entry name" value="Ribosomal_Su5_D2-typ_SF"/>
</dbReference>
<dbReference type="InterPro" id="IPR035647">
    <property type="entry name" value="EFG_III/V"/>
</dbReference>
<dbReference type="NCBIfam" id="NF009381">
    <property type="entry name" value="PRK12740.1-5"/>
    <property type="match status" value="1"/>
</dbReference>
<organism evidence="8 9">
    <name type="scientific">Reinekea blandensis MED297</name>
    <dbReference type="NCBI Taxonomy" id="314283"/>
    <lineage>
        <taxon>Bacteria</taxon>
        <taxon>Pseudomonadati</taxon>
        <taxon>Pseudomonadota</taxon>
        <taxon>Gammaproteobacteria</taxon>
        <taxon>Oceanospirillales</taxon>
        <taxon>Saccharospirillaceae</taxon>
        <taxon>Reinekea</taxon>
    </lineage>
</organism>
<dbReference type="SUPFAM" id="SSF54980">
    <property type="entry name" value="EF-G C-terminal domain-like"/>
    <property type="match status" value="2"/>
</dbReference>
<name>A4BCQ5_9GAMM</name>
<dbReference type="CDD" id="cd03713">
    <property type="entry name" value="EFG_mtEFG_C"/>
    <property type="match status" value="1"/>
</dbReference>
<dbReference type="PANTHER" id="PTHR43261">
    <property type="entry name" value="TRANSLATION ELONGATION FACTOR G-RELATED"/>
    <property type="match status" value="1"/>
</dbReference>
<evidence type="ECO:0000259" key="7">
    <source>
        <dbReference type="PROSITE" id="PS51722"/>
    </source>
</evidence>
<dbReference type="STRING" id="314283.MED297_07861"/>
<dbReference type="Pfam" id="PF14492">
    <property type="entry name" value="EFG_III"/>
    <property type="match status" value="1"/>
</dbReference>
<evidence type="ECO:0000256" key="2">
    <source>
        <dbReference type="ARBA" id="ARBA00022741"/>
    </source>
</evidence>
<sequence>MSVNNIRNIAFAGQAGAGKTTLIERLLFHTGQIPQMGEINRGSTVCDYDTQSKDRQHSLNPTVVNFTWQDHQVNVIDTPGMPDFIGRSISVLPAVESVAMVIDAADGPGIVSERLFKMASKRQKCRLIVVNRMDADELDLPALLTELQDEFGTEVLPINLPDDLGESVVDCYFEPDYQQPTLFSSVQDAHDALIDQVVEVDEALMEVYLEQGQELDPEQLHDPFEQALRSEHLIPLCFVSARTGAGIDQLLRVITELMPTPLEGNPPLFMNHDQPVTLQPAEDAHVLAHVFKVEVDPFMGRLAFLRVHQGVLTADSALYIGEEKKPVRAAHLFRIQGKEREEIPRAVAGDICAIAKLEELDFDCVLHDSHDEDHFHLQSLELPPPMFSVAIQPTRRGDEQKLSDTLRKITAEDPSLVISHRVNLNETLLTGVGELHLQVAIDRMEEQFKLSVKTSEPSIDYRETITKAAEGHYRHKKQTGGAGQFGEVYLRIRPLGRGEGFRFVDKVVGGAIPGGFIPAVEKGVRQIMNEGAIAGFTMQDIEVEVYDGKHHAVDSKEIAFVQAGRKAFLEAVGKASPIILEPVVDVQVAIPSDCMGDVSGDMASHRGVITDTRIEGKNKTLLRCKAPLSEMSDYSHRLKSLASGDGSFTMELSHFDPVPAKTQESLSQGYQVKELA</sequence>
<dbReference type="Gene3D" id="3.30.70.870">
    <property type="entry name" value="Elongation Factor G (Translational Gtpase), domain 3"/>
    <property type="match status" value="1"/>
</dbReference>
<keyword evidence="9" id="KW-1185">Reference proteome</keyword>
<dbReference type="InterPro" id="IPR014721">
    <property type="entry name" value="Ribsml_uS5_D2-typ_fold_subgr"/>
</dbReference>
<dbReference type="RefSeq" id="WP_008045591.1">
    <property type="nucleotide sequence ID" value="NZ_CH724152.1"/>
</dbReference>
<dbReference type="InterPro" id="IPR009000">
    <property type="entry name" value="Transl_B-barrel_sf"/>
</dbReference>
<dbReference type="GO" id="GO:0032790">
    <property type="term" value="P:ribosome disassembly"/>
    <property type="evidence" value="ECO:0007669"/>
    <property type="project" value="TreeGrafter"/>
</dbReference>
<dbReference type="PROSITE" id="PS51722">
    <property type="entry name" value="G_TR_2"/>
    <property type="match status" value="1"/>
</dbReference>
<dbReference type="InterPro" id="IPR035649">
    <property type="entry name" value="EFG_V"/>
</dbReference>
<dbReference type="FunFam" id="3.30.70.870:FF:000002">
    <property type="entry name" value="Translation elongation factor 2"/>
    <property type="match status" value="1"/>
</dbReference>
<evidence type="ECO:0000256" key="6">
    <source>
        <dbReference type="ARBA" id="ARBA00024731"/>
    </source>
</evidence>
<evidence type="ECO:0000256" key="1">
    <source>
        <dbReference type="ARBA" id="ARBA00017872"/>
    </source>
</evidence>
<dbReference type="InterPro" id="IPR000795">
    <property type="entry name" value="T_Tr_GTP-bd_dom"/>
</dbReference>
<dbReference type="FunFam" id="3.30.70.240:FF:000001">
    <property type="entry name" value="Elongation factor G"/>
    <property type="match status" value="1"/>
</dbReference>
<dbReference type="SMART" id="SM00889">
    <property type="entry name" value="EFG_IV"/>
    <property type="match status" value="1"/>
</dbReference>
<dbReference type="Pfam" id="PF22042">
    <property type="entry name" value="EF-G_D2"/>
    <property type="match status" value="1"/>
</dbReference>
<dbReference type="InterPro" id="IPR005225">
    <property type="entry name" value="Small_GTP-bd"/>
</dbReference>
<dbReference type="Gene3D" id="2.40.30.10">
    <property type="entry name" value="Translation factors"/>
    <property type="match status" value="1"/>
</dbReference>
<evidence type="ECO:0000256" key="3">
    <source>
        <dbReference type="ARBA" id="ARBA00022768"/>
    </source>
</evidence>
<dbReference type="InterPro" id="IPR053905">
    <property type="entry name" value="EF-G-like_DII"/>
</dbReference>
<dbReference type="SUPFAM" id="SSF50447">
    <property type="entry name" value="Translation proteins"/>
    <property type="match status" value="1"/>
</dbReference>
<dbReference type="EMBL" id="AAOE01000006">
    <property type="protein sequence ID" value="EAR09987.1"/>
    <property type="molecule type" value="Genomic_DNA"/>
</dbReference>
<evidence type="ECO:0000313" key="9">
    <source>
        <dbReference type="Proteomes" id="UP000005953"/>
    </source>
</evidence>
<keyword evidence="3 8" id="KW-0251">Elongation factor</keyword>
<dbReference type="Gene3D" id="3.30.230.10">
    <property type="match status" value="1"/>
</dbReference>
<dbReference type="AlphaFoldDB" id="A4BCQ5"/>
<dbReference type="SMART" id="SM00838">
    <property type="entry name" value="EFG_C"/>
    <property type="match status" value="1"/>
</dbReference>
<dbReference type="OrthoDB" id="9804431at2"/>
<dbReference type="InterPro" id="IPR009022">
    <property type="entry name" value="EFG_III"/>
</dbReference>
<evidence type="ECO:0000313" key="8">
    <source>
        <dbReference type="EMBL" id="EAR09987.1"/>
    </source>
</evidence>
<accession>A4BCQ5</accession>
<dbReference type="CDD" id="cd04170">
    <property type="entry name" value="EF-G_bact"/>
    <property type="match status" value="1"/>
</dbReference>
<keyword evidence="2" id="KW-0547">Nucleotide-binding</keyword>
<comment type="caution">
    <text evidence="8">The sequence shown here is derived from an EMBL/GenBank/DDBJ whole genome shotgun (WGS) entry which is preliminary data.</text>
</comment>
<dbReference type="InterPro" id="IPR041095">
    <property type="entry name" value="EFG_II"/>
</dbReference>
<dbReference type="NCBIfam" id="TIGR00231">
    <property type="entry name" value="small_GTP"/>
    <property type="match status" value="1"/>
</dbReference>
<dbReference type="InterPro" id="IPR005517">
    <property type="entry name" value="Transl_elong_EFG/EF2_IV"/>
</dbReference>
<dbReference type="Gene3D" id="3.30.70.240">
    <property type="match status" value="1"/>
</dbReference>
<evidence type="ECO:0000256" key="4">
    <source>
        <dbReference type="ARBA" id="ARBA00022917"/>
    </source>
</evidence>
<evidence type="ECO:0000256" key="5">
    <source>
        <dbReference type="ARBA" id="ARBA00023134"/>
    </source>
</evidence>
<dbReference type="PANTHER" id="PTHR43261:SF6">
    <property type="entry name" value="ELONGATION FACTOR G-LIKE PROTEIN"/>
    <property type="match status" value="1"/>
</dbReference>